<evidence type="ECO:0008006" key="4">
    <source>
        <dbReference type="Google" id="ProtNLM"/>
    </source>
</evidence>
<dbReference type="AlphaFoldDB" id="A0A9N9SP53"/>
<reference evidence="2" key="1">
    <citation type="submission" date="2022-01" db="EMBL/GenBank/DDBJ databases">
        <authorList>
            <person name="King R."/>
        </authorList>
    </citation>
    <scope>NUCLEOTIDE SEQUENCE</scope>
</reference>
<evidence type="ECO:0000313" key="3">
    <source>
        <dbReference type="Proteomes" id="UP001153709"/>
    </source>
</evidence>
<name>A0A9N9SP53_DIABA</name>
<dbReference type="OrthoDB" id="2506647at2759"/>
<gene>
    <name evidence="2" type="ORF">DIABBA_LOCUS2644</name>
</gene>
<protein>
    <recommendedName>
        <fullName evidence="4">Phosphatidylethanolamine-binding protein</fullName>
    </recommendedName>
</protein>
<dbReference type="InterPro" id="IPR036610">
    <property type="entry name" value="PEBP-like_sf"/>
</dbReference>
<dbReference type="EMBL" id="OU898285">
    <property type="protein sequence ID" value="CAG9828744.1"/>
    <property type="molecule type" value="Genomic_DNA"/>
</dbReference>
<dbReference type="Pfam" id="PF01161">
    <property type="entry name" value="PBP"/>
    <property type="match status" value="1"/>
</dbReference>
<dbReference type="PROSITE" id="PS01220">
    <property type="entry name" value="PBP"/>
    <property type="match status" value="1"/>
</dbReference>
<sequence>MEKEEVVPDVIDQVPKHVAEVQYPGGEKVDLGNELTPTQVKYTPTITWPADSDSYYTVLMVDPDAPSRKEPTYCEALHWSVGNVPGNDIAKGETFAEYCGSGAPQGTGLHRYIFLVYKQNGKIEFNEPKIDNRTRAGRLNFSTRKFAEKYNIGQPLAGNFFQAQFDESVLEMYKLMKD</sequence>
<evidence type="ECO:0000313" key="2">
    <source>
        <dbReference type="EMBL" id="CAG9828744.1"/>
    </source>
</evidence>
<evidence type="ECO:0000256" key="1">
    <source>
        <dbReference type="ARBA" id="ARBA00007091"/>
    </source>
</evidence>
<dbReference type="CDD" id="cd00866">
    <property type="entry name" value="PEBP_euk"/>
    <property type="match status" value="1"/>
</dbReference>
<dbReference type="InterPro" id="IPR001858">
    <property type="entry name" value="Phosphatidylethanolamine-bd_CS"/>
</dbReference>
<accession>A0A9N9SP53</accession>
<dbReference type="SUPFAM" id="SSF49777">
    <property type="entry name" value="PEBP-like"/>
    <property type="match status" value="1"/>
</dbReference>
<comment type="similarity">
    <text evidence="1">Belongs to the phosphatidylethanolamine-binding protein family.</text>
</comment>
<dbReference type="Gene3D" id="3.90.280.10">
    <property type="entry name" value="PEBP-like"/>
    <property type="match status" value="1"/>
</dbReference>
<dbReference type="PANTHER" id="PTHR11362">
    <property type="entry name" value="PHOSPHATIDYLETHANOLAMINE-BINDING PROTEIN"/>
    <property type="match status" value="1"/>
</dbReference>
<dbReference type="Proteomes" id="UP001153709">
    <property type="component" value="Chromosome 10"/>
</dbReference>
<dbReference type="PANTHER" id="PTHR11362:SF152">
    <property type="entry name" value="ODORANT-BINDING PROTEIN A5-LIKE PROTEIN"/>
    <property type="match status" value="1"/>
</dbReference>
<organism evidence="2 3">
    <name type="scientific">Diabrotica balteata</name>
    <name type="common">Banded cucumber beetle</name>
    <dbReference type="NCBI Taxonomy" id="107213"/>
    <lineage>
        <taxon>Eukaryota</taxon>
        <taxon>Metazoa</taxon>
        <taxon>Ecdysozoa</taxon>
        <taxon>Arthropoda</taxon>
        <taxon>Hexapoda</taxon>
        <taxon>Insecta</taxon>
        <taxon>Pterygota</taxon>
        <taxon>Neoptera</taxon>
        <taxon>Endopterygota</taxon>
        <taxon>Coleoptera</taxon>
        <taxon>Polyphaga</taxon>
        <taxon>Cucujiformia</taxon>
        <taxon>Chrysomeloidea</taxon>
        <taxon>Chrysomelidae</taxon>
        <taxon>Galerucinae</taxon>
        <taxon>Diabroticina</taxon>
        <taxon>Diabroticites</taxon>
        <taxon>Diabrotica</taxon>
    </lineage>
</organism>
<dbReference type="InterPro" id="IPR035810">
    <property type="entry name" value="PEBP_euk"/>
</dbReference>
<dbReference type="InterPro" id="IPR008914">
    <property type="entry name" value="PEBP"/>
</dbReference>
<keyword evidence="3" id="KW-1185">Reference proteome</keyword>
<proteinExistence type="inferred from homology"/>